<feature type="chain" id="PRO_5038546340" evidence="5">
    <location>
        <begin position="27"/>
        <end position="322"/>
    </location>
</feature>
<comment type="subcellular location">
    <subcellularLocation>
        <location evidence="1">Cell envelope</location>
    </subcellularLocation>
</comment>
<evidence type="ECO:0000256" key="3">
    <source>
        <dbReference type="ARBA" id="ARBA00022448"/>
    </source>
</evidence>
<dbReference type="GO" id="GO:0030288">
    <property type="term" value="C:outer membrane-bounded periplasmic space"/>
    <property type="evidence" value="ECO:0007669"/>
    <property type="project" value="TreeGrafter"/>
</dbReference>
<accession>A0A3M2KRT9</accession>
<feature type="domain" description="Fe/B12 periplasmic-binding" evidence="6">
    <location>
        <begin position="59"/>
        <end position="321"/>
    </location>
</feature>
<evidence type="ECO:0000256" key="1">
    <source>
        <dbReference type="ARBA" id="ARBA00004196"/>
    </source>
</evidence>
<sequence>MAHSRTRIGARALIAAVTTALTLTIAACGSSSDTQSGAGDKVSVNHRRGTTEITGVPTRIVALGNQWLDALEILGATPIGYLDNVSIVSGGDVPWEPASLPKDRAIQPGGDLVEKVAAMNPDLILAPSFLVDQTKFDKLSRLAPTITDLTAAQVDPWSEQVKTLGRVLHKEADADKAIADIYGNIDAVGRKYPGLKGKTFLTSFLAGPQQLMVLADAKDGSSELFVRLGMTVPEKLAAQTGAGGRLSLSPERVGDLTSDLLVASGNEANYKALPGYADLPSVRKNSVTFLSMGDVTGLNQPTPLALPYLLKKLEPALANAAG</sequence>
<evidence type="ECO:0000256" key="4">
    <source>
        <dbReference type="ARBA" id="ARBA00022729"/>
    </source>
</evidence>
<dbReference type="PANTHER" id="PTHR30532:SF24">
    <property type="entry name" value="FERRIC ENTEROBACTIN-BINDING PERIPLASMIC PROTEIN FEPB"/>
    <property type="match status" value="1"/>
</dbReference>
<proteinExistence type="inferred from homology"/>
<dbReference type="Proteomes" id="UP000279275">
    <property type="component" value="Unassembled WGS sequence"/>
</dbReference>
<keyword evidence="4 5" id="KW-0732">Signal</keyword>
<gene>
    <name evidence="7" type="ORF">EBN03_30415</name>
</gene>
<dbReference type="InterPro" id="IPR002491">
    <property type="entry name" value="ABC_transptr_periplasmic_BD"/>
</dbReference>
<evidence type="ECO:0000313" key="7">
    <source>
        <dbReference type="EMBL" id="RMI28367.1"/>
    </source>
</evidence>
<feature type="signal peptide" evidence="5">
    <location>
        <begin position="1"/>
        <end position="26"/>
    </location>
</feature>
<dbReference type="PANTHER" id="PTHR30532">
    <property type="entry name" value="IRON III DICITRATE-BINDING PERIPLASMIC PROTEIN"/>
    <property type="match status" value="1"/>
</dbReference>
<organism evidence="7 8">
    <name type="scientific">Nocardia stercoris</name>
    <dbReference type="NCBI Taxonomy" id="2483361"/>
    <lineage>
        <taxon>Bacteria</taxon>
        <taxon>Bacillati</taxon>
        <taxon>Actinomycetota</taxon>
        <taxon>Actinomycetes</taxon>
        <taxon>Mycobacteriales</taxon>
        <taxon>Nocardiaceae</taxon>
        <taxon>Nocardia</taxon>
    </lineage>
</organism>
<keyword evidence="8" id="KW-1185">Reference proteome</keyword>
<evidence type="ECO:0000256" key="5">
    <source>
        <dbReference type="SAM" id="SignalP"/>
    </source>
</evidence>
<dbReference type="PROSITE" id="PS51257">
    <property type="entry name" value="PROKAR_LIPOPROTEIN"/>
    <property type="match status" value="1"/>
</dbReference>
<dbReference type="OrthoDB" id="1846031at2"/>
<comment type="caution">
    <text evidence="7">The sequence shown here is derived from an EMBL/GenBank/DDBJ whole genome shotgun (WGS) entry which is preliminary data.</text>
</comment>
<dbReference type="GO" id="GO:1901678">
    <property type="term" value="P:iron coordination entity transport"/>
    <property type="evidence" value="ECO:0007669"/>
    <property type="project" value="UniProtKB-ARBA"/>
</dbReference>
<keyword evidence="3" id="KW-0813">Transport</keyword>
<protein>
    <submittedName>
        <fullName evidence="7">ABC transporter substrate-binding protein</fullName>
    </submittedName>
</protein>
<reference evidence="7 8" key="1">
    <citation type="submission" date="2018-10" db="EMBL/GenBank/DDBJ databases">
        <title>Isolation from cow dung.</title>
        <authorList>
            <person name="Ling L."/>
        </authorList>
    </citation>
    <scope>NUCLEOTIDE SEQUENCE [LARGE SCALE GENOMIC DNA]</scope>
    <source>
        <strain evidence="7 8">NEAU-LL90</strain>
    </source>
</reference>
<comment type="similarity">
    <text evidence="2">Belongs to the bacterial solute-binding protein 8 family.</text>
</comment>
<evidence type="ECO:0000259" key="6">
    <source>
        <dbReference type="PROSITE" id="PS50983"/>
    </source>
</evidence>
<dbReference type="Pfam" id="PF01497">
    <property type="entry name" value="Peripla_BP_2"/>
    <property type="match status" value="1"/>
</dbReference>
<dbReference type="PROSITE" id="PS50983">
    <property type="entry name" value="FE_B12_PBP"/>
    <property type="match status" value="1"/>
</dbReference>
<dbReference type="Gene3D" id="3.40.50.1980">
    <property type="entry name" value="Nitrogenase molybdenum iron protein domain"/>
    <property type="match status" value="2"/>
</dbReference>
<evidence type="ECO:0000313" key="8">
    <source>
        <dbReference type="Proteomes" id="UP000279275"/>
    </source>
</evidence>
<evidence type="ECO:0000256" key="2">
    <source>
        <dbReference type="ARBA" id="ARBA00008814"/>
    </source>
</evidence>
<dbReference type="AlphaFoldDB" id="A0A3M2KRT9"/>
<dbReference type="SUPFAM" id="SSF53807">
    <property type="entry name" value="Helical backbone' metal receptor"/>
    <property type="match status" value="1"/>
</dbReference>
<dbReference type="RefSeq" id="WP_122191611.1">
    <property type="nucleotide sequence ID" value="NZ_RFFH01000022.1"/>
</dbReference>
<dbReference type="InterPro" id="IPR051313">
    <property type="entry name" value="Bact_iron-sidero_bind"/>
</dbReference>
<name>A0A3M2KRT9_9NOCA</name>
<dbReference type="EMBL" id="RFFH01000022">
    <property type="protein sequence ID" value="RMI28367.1"/>
    <property type="molecule type" value="Genomic_DNA"/>
</dbReference>